<gene>
    <name evidence="5" type="ORF">J1N35_023330</name>
</gene>
<dbReference type="PANTHER" id="PTHR33463">
    <property type="entry name" value="NB-ARC DOMAIN-CONTAINING PROTEIN-RELATED"/>
    <property type="match status" value="1"/>
</dbReference>
<keyword evidence="3" id="KW-0472">Membrane</keyword>
<name>A0A9D3VK37_9ROSI</name>
<dbReference type="Gene3D" id="3.40.50.300">
    <property type="entry name" value="P-loop containing nucleotide triphosphate hydrolases"/>
    <property type="match status" value="1"/>
</dbReference>
<dbReference type="PRINTS" id="PR00364">
    <property type="entry name" value="DISEASERSIST"/>
</dbReference>
<dbReference type="GO" id="GO:0043531">
    <property type="term" value="F:ADP binding"/>
    <property type="evidence" value="ECO:0007669"/>
    <property type="project" value="InterPro"/>
</dbReference>
<dbReference type="InterPro" id="IPR032675">
    <property type="entry name" value="LRR_dom_sf"/>
</dbReference>
<organism evidence="5 6">
    <name type="scientific">Gossypium stocksii</name>
    <dbReference type="NCBI Taxonomy" id="47602"/>
    <lineage>
        <taxon>Eukaryota</taxon>
        <taxon>Viridiplantae</taxon>
        <taxon>Streptophyta</taxon>
        <taxon>Embryophyta</taxon>
        <taxon>Tracheophyta</taxon>
        <taxon>Spermatophyta</taxon>
        <taxon>Magnoliopsida</taxon>
        <taxon>eudicotyledons</taxon>
        <taxon>Gunneridae</taxon>
        <taxon>Pentapetalae</taxon>
        <taxon>rosids</taxon>
        <taxon>malvids</taxon>
        <taxon>Malvales</taxon>
        <taxon>Malvaceae</taxon>
        <taxon>Malvoideae</taxon>
        <taxon>Gossypium</taxon>
    </lineage>
</organism>
<dbReference type="PANTHER" id="PTHR33463:SF214">
    <property type="entry name" value="NB-ARC DOMAIN-CONTAINING DISEASE RESISTANCE PROTEIN"/>
    <property type="match status" value="1"/>
</dbReference>
<dbReference type="SUPFAM" id="SSF52047">
    <property type="entry name" value="RNI-like"/>
    <property type="match status" value="2"/>
</dbReference>
<evidence type="ECO:0000256" key="3">
    <source>
        <dbReference type="SAM" id="Phobius"/>
    </source>
</evidence>
<dbReference type="FunFam" id="3.40.50.300:FF:001091">
    <property type="entry name" value="Probable disease resistance protein At1g61300"/>
    <property type="match status" value="1"/>
</dbReference>
<dbReference type="Pfam" id="PF23247">
    <property type="entry name" value="LRR_RPS2"/>
    <property type="match status" value="4"/>
</dbReference>
<evidence type="ECO:0000313" key="6">
    <source>
        <dbReference type="Proteomes" id="UP000828251"/>
    </source>
</evidence>
<keyword evidence="6" id="KW-1185">Reference proteome</keyword>
<dbReference type="InterPro" id="IPR050905">
    <property type="entry name" value="Plant_NBS-LRR"/>
</dbReference>
<dbReference type="SUPFAM" id="SSF52058">
    <property type="entry name" value="L domain-like"/>
    <property type="match status" value="1"/>
</dbReference>
<feature type="domain" description="AAA+ ATPase" evidence="4">
    <location>
        <begin position="122"/>
        <end position="260"/>
    </location>
</feature>
<evidence type="ECO:0000313" key="5">
    <source>
        <dbReference type="EMBL" id="KAH1083569.1"/>
    </source>
</evidence>
<sequence length="1480" mass="169264">MEAIGIGAAANVSSETAKADVLDWRHRVEKVVTEKEKKVKDLEVKAKTKCFFGLCPNIKSRYQLSRKAEEATATFDKLIKDCQFERVGYPDIPEAIVRTGFEAFKSREEVFNDIMESLKDATTSMIGVYGMAGVGKTYVVKEVERQLHEVKLFDSVVRATVSRIPDIKEIQDQIAYSLGLKLEENSPVVRARRLCERLRRERNVIILDDLWKKLDLEEVGIPFGSQHKGCKILLTSRSQNVLTNGMDSTKTFAIGDLDGEEAWEFFKKMAGDSFESDEELRSTAIEVAKKCARLPLLRNKPLYFWSVALQRLQRPYLEKCSDDISAEVHSAIELSIDHLSSEDLKQIFLLCSLLRRVNRIEDLLRYALGLGLIKGANSMKAARDSLLKMMSTLKESCLLLDSKSSNEESFDVHDLTYIVAKSIASKDNKVLALTEEDEDIVTDWSNGESMKECNKIILQHPSINKLPDQLNCPHKDLSLTLPDNFFKEAKNLKVLHLTRMHFSSLPSSIGLLTSLSTLCLDCCKLGDNLPIIGALKNLNVLSLMASDIKIVPKEIGQLLKLKLLDVSGCTKLKTISADVLPSLSKLEELYMGGTSIQWGQPNTSLAELNTLSHLSTLEVQIPDARAAPEDFFQKLQKLEGYKIFIGKEWERFGNYQYSRTLKLRLNTSIDDLDHGIKKLVKRTQDLELDELKGVKIALKELTDEERLSHLQNLCIRNGLDIESIIHDKNEFPRLQSLTLQDLPQLVSFCSQDKIDASSLPERELPLFGEKISFPSLEKLQLSSLSVTRVWQNQLSNVSFYTHEKLTTLKIEGCGNIKYLLSFSMAKYLVHLKYFEITKCNCLEEIIFWEDIEEESEVTMTLSLFPQLKSLELKDLQHLRGFCFNSQNKVIEFPFMKSMTIYNCPNLESFICRYTREGKQRISSQGDLFDNKVAFPNLEKVIISFLRKMKMIWRKPLPPNSFPKLQVLFVEGCDELLTIFPSNMLITFQRLHRLFVHNCGSLQQVFEIMHEENETALPATAQLRELHIGELPKLKYIWKNDPKGIFSFKKICAIVVCDCQSLKNVFPASITQDLPKLGYLSISHSGVEEIVSKLEEGSDSETAVNFEFDQLYDLVLWKLPELKCFYPGKHTAKWPMLNKLEVVECGKMKILGTHLNTNNGQLDSPIHPPLFLVEKAGFQAIEYLVLSEFSRSIEIWKENVHGSLDFKKLKVLEVYECNTMTYIFSVSMALDLVQLEDIKVKQCPMMEQIIKGAEETEMDILLLPELREIRLESCSRLTSFCMGSITLECPSLLKIVVDDCPKMYAMASTREQEDREIVGREKTPFFNYKVLCAHLKHLKLSSTNIKKLWPDKPDRAISSNVLNLQCLFVKRCHNLEYLFPSFLVKNFERLYLLSLNNCENMEEIIFTDGLAAAAEDEIPQIYLFTKLSFLKLGRLPKLRTFCHQENSETNTLFNQRVIFFFCIFIVILLFISIRILTCFPH</sequence>
<dbReference type="InterPro" id="IPR057135">
    <property type="entry name" value="At4g27190-like_LRR"/>
</dbReference>
<dbReference type="SUPFAM" id="SSF52540">
    <property type="entry name" value="P-loop containing nucleoside triphosphate hydrolases"/>
    <property type="match status" value="1"/>
</dbReference>
<dbReference type="Proteomes" id="UP000828251">
    <property type="component" value="Unassembled WGS sequence"/>
</dbReference>
<evidence type="ECO:0000256" key="2">
    <source>
        <dbReference type="ARBA" id="ARBA00022821"/>
    </source>
</evidence>
<proteinExistence type="inferred from homology"/>
<dbReference type="SMART" id="SM00382">
    <property type="entry name" value="AAA"/>
    <property type="match status" value="1"/>
</dbReference>
<evidence type="ECO:0000259" key="4">
    <source>
        <dbReference type="SMART" id="SM00382"/>
    </source>
</evidence>
<keyword evidence="3" id="KW-0812">Transmembrane</keyword>
<feature type="transmembrane region" description="Helical" evidence="3">
    <location>
        <begin position="1456"/>
        <end position="1475"/>
    </location>
</feature>
<dbReference type="InterPro" id="IPR002182">
    <property type="entry name" value="NB-ARC"/>
</dbReference>
<dbReference type="InterPro" id="IPR027417">
    <property type="entry name" value="P-loop_NTPase"/>
</dbReference>
<keyword evidence="3" id="KW-1133">Transmembrane helix</keyword>
<accession>A0A9D3VK37</accession>
<dbReference type="OrthoDB" id="1001331at2759"/>
<keyword evidence="2" id="KW-0611">Plant defense</keyword>
<dbReference type="InterPro" id="IPR003593">
    <property type="entry name" value="AAA+_ATPase"/>
</dbReference>
<protein>
    <recommendedName>
        <fullName evidence="4">AAA+ ATPase domain-containing protein</fullName>
    </recommendedName>
</protein>
<dbReference type="EMBL" id="JAIQCV010000007">
    <property type="protein sequence ID" value="KAH1083569.1"/>
    <property type="molecule type" value="Genomic_DNA"/>
</dbReference>
<reference evidence="5 6" key="1">
    <citation type="journal article" date="2021" name="Plant Biotechnol. J.">
        <title>Multi-omics assisted identification of the key and species-specific regulatory components of drought-tolerant mechanisms in Gossypium stocksii.</title>
        <authorList>
            <person name="Yu D."/>
            <person name="Ke L."/>
            <person name="Zhang D."/>
            <person name="Wu Y."/>
            <person name="Sun Y."/>
            <person name="Mei J."/>
            <person name="Sun J."/>
            <person name="Sun Y."/>
        </authorList>
    </citation>
    <scope>NUCLEOTIDE SEQUENCE [LARGE SCALE GENOMIC DNA]</scope>
    <source>
        <strain evidence="6">cv. E1</strain>
        <tissue evidence="5">Leaf</tissue>
    </source>
</reference>
<comment type="caution">
    <text evidence="5">The sequence shown here is derived from an EMBL/GenBank/DDBJ whole genome shotgun (WGS) entry which is preliminary data.</text>
</comment>
<dbReference type="Pfam" id="PF00931">
    <property type="entry name" value="NB-ARC"/>
    <property type="match status" value="1"/>
</dbReference>
<dbReference type="Gene3D" id="3.80.10.10">
    <property type="entry name" value="Ribonuclease Inhibitor"/>
    <property type="match status" value="5"/>
</dbReference>
<comment type="similarity">
    <text evidence="1">Belongs to the disease resistance NB-LRR family.</text>
</comment>
<evidence type="ECO:0000256" key="1">
    <source>
        <dbReference type="ARBA" id="ARBA00008894"/>
    </source>
</evidence>
<dbReference type="GO" id="GO:0006952">
    <property type="term" value="P:defense response"/>
    <property type="evidence" value="ECO:0007669"/>
    <property type="project" value="UniProtKB-KW"/>
</dbReference>